<organism evidence="2 3">
    <name type="scientific">Elysia marginata</name>
    <dbReference type="NCBI Taxonomy" id="1093978"/>
    <lineage>
        <taxon>Eukaryota</taxon>
        <taxon>Metazoa</taxon>
        <taxon>Spiralia</taxon>
        <taxon>Lophotrochozoa</taxon>
        <taxon>Mollusca</taxon>
        <taxon>Gastropoda</taxon>
        <taxon>Heterobranchia</taxon>
        <taxon>Euthyneura</taxon>
        <taxon>Panpulmonata</taxon>
        <taxon>Sacoglossa</taxon>
        <taxon>Placobranchoidea</taxon>
        <taxon>Plakobranchidae</taxon>
        <taxon>Elysia</taxon>
    </lineage>
</organism>
<dbReference type="AlphaFoldDB" id="A0AAV4FCD5"/>
<sequence>MNDEITGPVSQSSTVKLTLPMGVFYVIRYRRRFAKSLLARRPSRLSQWRPDVSDDCKDVMFVHTKQQAGREEPRPRGGQSGTVGDTLHECLSSEFHVFCSAMSSAQLRERTVLLGVSVFSDFSHTSLDLPWTQ</sequence>
<gene>
    <name evidence="2" type="ORF">ElyMa_002083600</name>
</gene>
<dbReference type="EMBL" id="BMAT01004237">
    <property type="protein sequence ID" value="GFR70892.1"/>
    <property type="molecule type" value="Genomic_DNA"/>
</dbReference>
<keyword evidence="3" id="KW-1185">Reference proteome</keyword>
<dbReference type="Proteomes" id="UP000762676">
    <property type="component" value="Unassembled WGS sequence"/>
</dbReference>
<name>A0AAV4FCD5_9GAST</name>
<accession>A0AAV4FCD5</accession>
<comment type="caution">
    <text evidence="2">The sequence shown here is derived from an EMBL/GenBank/DDBJ whole genome shotgun (WGS) entry which is preliminary data.</text>
</comment>
<evidence type="ECO:0000256" key="1">
    <source>
        <dbReference type="SAM" id="MobiDB-lite"/>
    </source>
</evidence>
<reference evidence="2 3" key="1">
    <citation type="journal article" date="2021" name="Elife">
        <title>Chloroplast acquisition without the gene transfer in kleptoplastic sea slugs, Plakobranchus ocellatus.</title>
        <authorList>
            <person name="Maeda T."/>
            <person name="Takahashi S."/>
            <person name="Yoshida T."/>
            <person name="Shimamura S."/>
            <person name="Takaki Y."/>
            <person name="Nagai Y."/>
            <person name="Toyoda A."/>
            <person name="Suzuki Y."/>
            <person name="Arimoto A."/>
            <person name="Ishii H."/>
            <person name="Satoh N."/>
            <person name="Nishiyama T."/>
            <person name="Hasebe M."/>
            <person name="Maruyama T."/>
            <person name="Minagawa J."/>
            <person name="Obokata J."/>
            <person name="Shigenobu S."/>
        </authorList>
    </citation>
    <scope>NUCLEOTIDE SEQUENCE [LARGE SCALE GENOMIC DNA]</scope>
</reference>
<evidence type="ECO:0000313" key="2">
    <source>
        <dbReference type="EMBL" id="GFR70892.1"/>
    </source>
</evidence>
<evidence type="ECO:0000313" key="3">
    <source>
        <dbReference type="Proteomes" id="UP000762676"/>
    </source>
</evidence>
<proteinExistence type="predicted"/>
<protein>
    <submittedName>
        <fullName evidence="2">Uncharacterized protein</fullName>
    </submittedName>
</protein>
<feature type="region of interest" description="Disordered" evidence="1">
    <location>
        <begin position="64"/>
        <end position="83"/>
    </location>
</feature>